<feature type="domain" description="AB hydrolase-1" evidence="3">
    <location>
        <begin position="99"/>
        <end position="249"/>
    </location>
</feature>
<dbReference type="InterPro" id="IPR013595">
    <property type="entry name" value="Pept_S33_TAP-like_C"/>
</dbReference>
<reference evidence="5 6" key="1">
    <citation type="journal article" date="2014" name="Genome Biol. Evol.">
        <title>Comparative genomics and transcriptomics analyses reveal divergent lifestyle features of nematode endoparasitic fungus Hirsutella minnesotensis.</title>
        <authorList>
            <person name="Lai Y."/>
            <person name="Liu K."/>
            <person name="Zhang X."/>
            <person name="Zhang X."/>
            <person name="Li K."/>
            <person name="Wang N."/>
            <person name="Shu C."/>
            <person name="Wu Y."/>
            <person name="Wang C."/>
            <person name="Bushley K.E."/>
            <person name="Xiang M."/>
            <person name="Liu X."/>
        </authorList>
    </citation>
    <scope>NUCLEOTIDE SEQUENCE [LARGE SCALE GENOMIC DNA]</scope>
    <source>
        <strain evidence="5 6">3608</strain>
    </source>
</reference>
<evidence type="ECO:0000313" key="5">
    <source>
        <dbReference type="EMBL" id="KJZ74938.1"/>
    </source>
</evidence>
<name>A0A0F7ZUI8_9HYPO</name>
<keyword evidence="2" id="KW-0378">Hydrolase</keyword>
<accession>A0A0F7ZUI8</accession>
<dbReference type="PANTHER" id="PTHR43248:SF25">
    <property type="entry name" value="AB HYDROLASE-1 DOMAIN-CONTAINING PROTEIN-RELATED"/>
    <property type="match status" value="1"/>
</dbReference>
<dbReference type="InterPro" id="IPR000073">
    <property type="entry name" value="AB_hydrolase_1"/>
</dbReference>
<evidence type="ECO:0000313" key="6">
    <source>
        <dbReference type="Proteomes" id="UP000054481"/>
    </source>
</evidence>
<evidence type="ECO:0000259" key="4">
    <source>
        <dbReference type="Pfam" id="PF08386"/>
    </source>
</evidence>
<dbReference type="Gene3D" id="3.40.50.1820">
    <property type="entry name" value="alpha/beta hydrolase"/>
    <property type="match status" value="1"/>
</dbReference>
<feature type="domain" description="Peptidase S33 tripeptidyl aminopeptidase-like C-terminal" evidence="4">
    <location>
        <begin position="431"/>
        <end position="515"/>
    </location>
</feature>
<dbReference type="PANTHER" id="PTHR43248">
    <property type="entry name" value="2-SUCCINYL-6-HYDROXY-2,4-CYCLOHEXADIENE-1-CARBOXYLATE SYNTHASE"/>
    <property type="match status" value="1"/>
</dbReference>
<dbReference type="Pfam" id="PF08386">
    <property type="entry name" value="Abhydrolase_4"/>
    <property type="match status" value="1"/>
</dbReference>
<dbReference type="SUPFAM" id="SSF53474">
    <property type="entry name" value="alpha/beta-Hydrolases"/>
    <property type="match status" value="1"/>
</dbReference>
<sequence>MITPARLSRKHASGPHRVAHLVVAAITLFQASAYSLQQKDHRTYPGESISWHPCGKSGDHDLECSDIDVPIDQFEQHRSSNKTFNIPLVRARGKNATQHVLVNPGGPGGSGMAFVYGSVDQLLEVVGEGYHILGFDPRGVNSSRPVASCYPDDDARKANSEEGSSSALKYAQAQNMVKACAQNMGKHAKYINTPQTAADMNSILDAVGQKDLAFMGVSYGSILGQTYAALFPERSHRIVISAVSDLFAWYGTALESDLADNQDAPRVLEGFFDECIKAGDKCALSSRARSKEALQNKTVNMLNRLKQEPIPVYLNETLYGVLNDTVWQSGVWPQLYYPDWRTFADALAAMMDGNATDAFLNLGLGESLDLKADESATFVSANDGKANDGTTGPTSLSTSEGIQAIDKMFSTFAGKISPLTPGSVNYYTRQLWPTPKSHNFVPRKGVKTAHPLLVVSGTYDPATAIGGAKKALETFEGSRLVEIKGYGHGQMGNCGFKHVQAFFKNGTLPEKDVQCEAGQSYFAPLPKE</sequence>
<dbReference type="AlphaFoldDB" id="A0A0F7ZUI8"/>
<dbReference type="Proteomes" id="UP000054481">
    <property type="component" value="Unassembled WGS sequence"/>
</dbReference>
<dbReference type="GO" id="GO:0016787">
    <property type="term" value="F:hydrolase activity"/>
    <property type="evidence" value="ECO:0007669"/>
    <property type="project" value="UniProtKB-KW"/>
</dbReference>
<protein>
    <submittedName>
        <fullName evidence="5">Uncharacterized protein</fullName>
    </submittedName>
</protein>
<dbReference type="InterPro" id="IPR029058">
    <property type="entry name" value="AB_hydrolase_fold"/>
</dbReference>
<evidence type="ECO:0000256" key="1">
    <source>
        <dbReference type="ARBA" id="ARBA00010088"/>
    </source>
</evidence>
<dbReference type="EMBL" id="KQ030521">
    <property type="protein sequence ID" value="KJZ74938.1"/>
    <property type="molecule type" value="Genomic_DNA"/>
</dbReference>
<keyword evidence="6" id="KW-1185">Reference proteome</keyword>
<dbReference type="OrthoDB" id="425534at2759"/>
<organism evidence="5 6">
    <name type="scientific">Hirsutella minnesotensis 3608</name>
    <dbReference type="NCBI Taxonomy" id="1043627"/>
    <lineage>
        <taxon>Eukaryota</taxon>
        <taxon>Fungi</taxon>
        <taxon>Dikarya</taxon>
        <taxon>Ascomycota</taxon>
        <taxon>Pezizomycotina</taxon>
        <taxon>Sordariomycetes</taxon>
        <taxon>Hypocreomycetidae</taxon>
        <taxon>Hypocreales</taxon>
        <taxon>Ophiocordycipitaceae</taxon>
        <taxon>Hirsutella</taxon>
    </lineage>
</organism>
<dbReference type="Pfam" id="PF00561">
    <property type="entry name" value="Abhydrolase_1"/>
    <property type="match status" value="1"/>
</dbReference>
<gene>
    <name evidence="5" type="ORF">HIM_05669</name>
</gene>
<evidence type="ECO:0000259" key="3">
    <source>
        <dbReference type="Pfam" id="PF00561"/>
    </source>
</evidence>
<dbReference type="InterPro" id="IPR051601">
    <property type="entry name" value="Serine_prot/Carboxylest_S33"/>
</dbReference>
<proteinExistence type="inferred from homology"/>
<comment type="similarity">
    <text evidence="1">Belongs to the peptidase S33 family.</text>
</comment>
<evidence type="ECO:0000256" key="2">
    <source>
        <dbReference type="ARBA" id="ARBA00022801"/>
    </source>
</evidence>